<dbReference type="SMART" id="SM00418">
    <property type="entry name" value="HTH_ARSR"/>
    <property type="match status" value="1"/>
</dbReference>
<sequence length="99" mass="11458">MDIEINQQNQEDQQRVAIFKALADDNRLRIIRVLYQAQREMTCGEVGAQLNISKSTVSYHFKALRLVGLTNTRREAQTKYLSLQRATFDHFLPGFLDSL</sequence>
<proteinExistence type="predicted"/>
<name>A0A2S9VU72_LACPE</name>
<dbReference type="InterPro" id="IPR011991">
    <property type="entry name" value="ArsR-like_HTH"/>
</dbReference>
<comment type="caution">
    <text evidence="5">The sequence shown here is derived from an EMBL/GenBank/DDBJ whole genome shotgun (WGS) entry which is preliminary data.</text>
</comment>
<evidence type="ECO:0000313" key="6">
    <source>
        <dbReference type="Proteomes" id="UP001267003"/>
    </source>
</evidence>
<gene>
    <name evidence="5" type="ORF">RI536_07985</name>
</gene>
<dbReference type="GO" id="GO:0003677">
    <property type="term" value="F:DNA binding"/>
    <property type="evidence" value="ECO:0007669"/>
    <property type="project" value="UniProtKB-KW"/>
</dbReference>
<keyword evidence="1" id="KW-0805">Transcription regulation</keyword>
<evidence type="ECO:0000256" key="1">
    <source>
        <dbReference type="ARBA" id="ARBA00023015"/>
    </source>
</evidence>
<dbReference type="InterPro" id="IPR001845">
    <property type="entry name" value="HTH_ArsR_DNA-bd_dom"/>
</dbReference>
<dbReference type="PRINTS" id="PR00778">
    <property type="entry name" value="HTHARSR"/>
</dbReference>
<dbReference type="InterPro" id="IPR036388">
    <property type="entry name" value="WH-like_DNA-bd_sf"/>
</dbReference>
<evidence type="ECO:0000256" key="3">
    <source>
        <dbReference type="ARBA" id="ARBA00023163"/>
    </source>
</evidence>
<keyword evidence="3" id="KW-0804">Transcription</keyword>
<dbReference type="Pfam" id="PF12840">
    <property type="entry name" value="HTH_20"/>
    <property type="match status" value="1"/>
</dbReference>
<dbReference type="NCBIfam" id="NF033788">
    <property type="entry name" value="HTH_metalloreg"/>
    <property type="match status" value="1"/>
</dbReference>
<reference evidence="5" key="1">
    <citation type="submission" date="2023-08" db="EMBL/GenBank/DDBJ databases">
        <authorList>
            <person name="Page C.A."/>
            <person name="Perez-Diaz I.M."/>
        </authorList>
    </citation>
    <scope>NUCLEOTIDE SEQUENCE</scope>
    <source>
        <strain evidence="5">7.8.46</strain>
    </source>
</reference>
<evidence type="ECO:0000256" key="2">
    <source>
        <dbReference type="ARBA" id="ARBA00023125"/>
    </source>
</evidence>
<evidence type="ECO:0000313" key="5">
    <source>
        <dbReference type="EMBL" id="MDT6990044.1"/>
    </source>
</evidence>
<dbReference type="Proteomes" id="UP001267003">
    <property type="component" value="Unassembled WGS sequence"/>
</dbReference>
<dbReference type="RefSeq" id="WP_003637385.1">
    <property type="nucleotide sequence ID" value="NZ_CP104714.1"/>
</dbReference>
<dbReference type="CDD" id="cd00090">
    <property type="entry name" value="HTH_ARSR"/>
    <property type="match status" value="1"/>
</dbReference>
<dbReference type="InterPro" id="IPR036390">
    <property type="entry name" value="WH_DNA-bd_sf"/>
</dbReference>
<evidence type="ECO:0000259" key="4">
    <source>
        <dbReference type="PROSITE" id="PS50987"/>
    </source>
</evidence>
<dbReference type="Gene3D" id="1.10.10.10">
    <property type="entry name" value="Winged helix-like DNA-binding domain superfamily/Winged helix DNA-binding domain"/>
    <property type="match status" value="1"/>
</dbReference>
<dbReference type="GO" id="GO:0003700">
    <property type="term" value="F:DNA-binding transcription factor activity"/>
    <property type="evidence" value="ECO:0007669"/>
    <property type="project" value="InterPro"/>
</dbReference>
<dbReference type="PANTHER" id="PTHR33154:SF25">
    <property type="entry name" value="LMO0101 PROTEIN"/>
    <property type="match status" value="1"/>
</dbReference>
<dbReference type="InterPro" id="IPR051081">
    <property type="entry name" value="HTH_MetalResp_TranReg"/>
</dbReference>
<dbReference type="EMBL" id="JAVLAQ010000001">
    <property type="protein sequence ID" value="MDT6990044.1"/>
    <property type="molecule type" value="Genomic_DNA"/>
</dbReference>
<protein>
    <submittedName>
        <fullName evidence="5">Metalloregulator ArsR/SmtB family transcription factor</fullName>
    </submittedName>
</protein>
<dbReference type="PROSITE" id="PS50987">
    <property type="entry name" value="HTH_ARSR_2"/>
    <property type="match status" value="1"/>
</dbReference>
<accession>A0A2S9VU72</accession>
<organism evidence="5 6">
    <name type="scientific">Lactiplantibacillus pentosus</name>
    <name type="common">Lactobacillus pentosus</name>
    <dbReference type="NCBI Taxonomy" id="1589"/>
    <lineage>
        <taxon>Bacteria</taxon>
        <taxon>Bacillati</taxon>
        <taxon>Bacillota</taxon>
        <taxon>Bacilli</taxon>
        <taxon>Lactobacillales</taxon>
        <taxon>Lactobacillaceae</taxon>
        <taxon>Lactiplantibacillus</taxon>
    </lineage>
</organism>
<dbReference type="AlphaFoldDB" id="A0A2S9VU72"/>
<dbReference type="PANTHER" id="PTHR33154">
    <property type="entry name" value="TRANSCRIPTIONAL REGULATOR, ARSR FAMILY"/>
    <property type="match status" value="1"/>
</dbReference>
<dbReference type="SUPFAM" id="SSF46785">
    <property type="entry name" value="Winged helix' DNA-binding domain"/>
    <property type="match status" value="1"/>
</dbReference>
<keyword evidence="2" id="KW-0238">DNA-binding</keyword>
<feature type="domain" description="HTH arsR-type" evidence="4">
    <location>
        <begin position="7"/>
        <end position="99"/>
    </location>
</feature>